<dbReference type="PANTHER" id="PTHR11839:SF18">
    <property type="entry name" value="NUDIX HYDROLASE DOMAIN-CONTAINING PROTEIN"/>
    <property type="match status" value="1"/>
</dbReference>
<dbReference type="InterPro" id="IPR015797">
    <property type="entry name" value="NUDIX_hydrolase-like_dom_sf"/>
</dbReference>
<sequence>MEIPNWTKIKEDLIKDGFRKVIKRTFQLGSGEVFDFEIKQEDTAACVLALTGDNKVILVKQFRPGPEKVLLELPGGAIDNNEKPEEAIRRELLEEAGYNGDFQFVSQSLHYAYSTLIKFNFIALNCNKVQEPKTDKNEFTEVILMPLNEFKNHLRGGQLTDVETGYLGLDFLKLL</sequence>
<dbReference type="GO" id="GO:0019693">
    <property type="term" value="P:ribose phosphate metabolic process"/>
    <property type="evidence" value="ECO:0007669"/>
    <property type="project" value="TreeGrafter"/>
</dbReference>
<dbReference type="AlphaFoldDB" id="A0A1G2FU30"/>
<gene>
    <name evidence="4" type="ORF">A3B04_01350</name>
</gene>
<evidence type="ECO:0000256" key="1">
    <source>
        <dbReference type="ARBA" id="ARBA00001946"/>
    </source>
</evidence>
<evidence type="ECO:0000313" key="4">
    <source>
        <dbReference type="EMBL" id="OGZ41120.1"/>
    </source>
</evidence>
<evidence type="ECO:0000256" key="2">
    <source>
        <dbReference type="ARBA" id="ARBA00022801"/>
    </source>
</evidence>
<evidence type="ECO:0000259" key="3">
    <source>
        <dbReference type="PROSITE" id="PS51462"/>
    </source>
</evidence>
<dbReference type="CDD" id="cd03424">
    <property type="entry name" value="NUDIX_ADPRase_Nudt5_UGPPase_Nudt14"/>
    <property type="match status" value="1"/>
</dbReference>
<dbReference type="PANTHER" id="PTHR11839">
    <property type="entry name" value="UDP/ADP-SUGAR PYROPHOSPHATASE"/>
    <property type="match status" value="1"/>
</dbReference>
<dbReference type="InterPro" id="IPR020084">
    <property type="entry name" value="NUDIX_hydrolase_CS"/>
</dbReference>
<dbReference type="PROSITE" id="PS00893">
    <property type="entry name" value="NUDIX_BOX"/>
    <property type="match status" value="1"/>
</dbReference>
<dbReference type="SUPFAM" id="SSF55811">
    <property type="entry name" value="Nudix"/>
    <property type="match status" value="1"/>
</dbReference>
<dbReference type="Pfam" id="PF00293">
    <property type="entry name" value="NUDIX"/>
    <property type="match status" value="1"/>
</dbReference>
<comment type="caution">
    <text evidence="4">The sequence shown here is derived from an EMBL/GenBank/DDBJ whole genome shotgun (WGS) entry which is preliminary data.</text>
</comment>
<reference evidence="4 5" key="1">
    <citation type="journal article" date="2016" name="Nat. Commun.">
        <title>Thousands of microbial genomes shed light on interconnected biogeochemical processes in an aquifer system.</title>
        <authorList>
            <person name="Anantharaman K."/>
            <person name="Brown C.T."/>
            <person name="Hug L.A."/>
            <person name="Sharon I."/>
            <person name="Castelle C.J."/>
            <person name="Probst A.J."/>
            <person name="Thomas B.C."/>
            <person name="Singh A."/>
            <person name="Wilkins M.J."/>
            <person name="Karaoz U."/>
            <person name="Brodie E.L."/>
            <person name="Williams K.H."/>
            <person name="Hubbard S.S."/>
            <person name="Banfield J.F."/>
        </authorList>
    </citation>
    <scope>NUCLEOTIDE SEQUENCE [LARGE SCALE GENOMIC DNA]</scope>
</reference>
<evidence type="ECO:0000313" key="5">
    <source>
        <dbReference type="Proteomes" id="UP000177126"/>
    </source>
</evidence>
<organism evidence="4 5">
    <name type="scientific">Candidatus Portnoybacteria bacterium RIFCSPLOWO2_02_FULL_39_11</name>
    <dbReference type="NCBI Taxonomy" id="1802001"/>
    <lineage>
        <taxon>Bacteria</taxon>
        <taxon>Candidatus Portnoyibacteriota</taxon>
    </lineage>
</organism>
<dbReference type="EMBL" id="MHNF01000019">
    <property type="protein sequence ID" value="OGZ41120.1"/>
    <property type="molecule type" value="Genomic_DNA"/>
</dbReference>
<comment type="cofactor">
    <cofactor evidence="1">
        <name>Mg(2+)</name>
        <dbReference type="ChEBI" id="CHEBI:18420"/>
    </cofactor>
</comment>
<dbReference type="Gene3D" id="3.90.79.10">
    <property type="entry name" value="Nucleoside Triphosphate Pyrophosphohydrolase"/>
    <property type="match status" value="1"/>
</dbReference>
<dbReference type="GO" id="GO:0006753">
    <property type="term" value="P:nucleoside phosphate metabolic process"/>
    <property type="evidence" value="ECO:0007669"/>
    <property type="project" value="TreeGrafter"/>
</dbReference>
<name>A0A1G2FU30_9BACT</name>
<feature type="domain" description="Nudix hydrolase" evidence="3">
    <location>
        <begin position="39"/>
        <end position="173"/>
    </location>
</feature>
<protein>
    <recommendedName>
        <fullName evidence="3">Nudix hydrolase domain-containing protein</fullName>
    </recommendedName>
</protein>
<dbReference type="GO" id="GO:0016787">
    <property type="term" value="F:hydrolase activity"/>
    <property type="evidence" value="ECO:0007669"/>
    <property type="project" value="UniProtKB-KW"/>
</dbReference>
<dbReference type="Proteomes" id="UP000177126">
    <property type="component" value="Unassembled WGS sequence"/>
</dbReference>
<proteinExistence type="predicted"/>
<dbReference type="PROSITE" id="PS51462">
    <property type="entry name" value="NUDIX"/>
    <property type="match status" value="1"/>
</dbReference>
<keyword evidence="2" id="KW-0378">Hydrolase</keyword>
<dbReference type="InterPro" id="IPR000086">
    <property type="entry name" value="NUDIX_hydrolase_dom"/>
</dbReference>
<accession>A0A1G2FU30</accession>